<evidence type="ECO:0000259" key="1">
    <source>
        <dbReference type="Pfam" id="PF07791"/>
    </source>
</evidence>
<dbReference type="Proteomes" id="UP000183794">
    <property type="component" value="Unassembled WGS sequence"/>
</dbReference>
<dbReference type="Pfam" id="PF07791">
    <property type="entry name" value="Imm11"/>
    <property type="match status" value="1"/>
</dbReference>
<name>A0A1L0AIS2_9GAMM</name>
<evidence type="ECO:0000313" key="2">
    <source>
        <dbReference type="EMBL" id="SGZ16938.1"/>
    </source>
</evidence>
<sequence>MNKYDESYYLMFPDYDHEYNNRIKPTKTTAKRHWYYEELVDGGAPVLFIPKDQNINVMDSGFELLLSGYDFVVTDKLKDSINLGLYGCKFYPALIQNSDASIIDNLWLLNIFKQLDCLDKKRSVFYMPVDGATDIEGLSIFPDVDIFRLNEEVLDKIPENERLIFQMDKTTISYTFLHEKIVSKLKKHNVLGVKFYKISEFESGDEF</sequence>
<accession>A0A1L0AIS2</accession>
<organism evidence="2 3">
    <name type="scientific">Moritella viscosa</name>
    <dbReference type="NCBI Taxonomy" id="80854"/>
    <lineage>
        <taxon>Bacteria</taxon>
        <taxon>Pseudomonadati</taxon>
        <taxon>Pseudomonadota</taxon>
        <taxon>Gammaproteobacteria</taxon>
        <taxon>Alteromonadales</taxon>
        <taxon>Moritellaceae</taxon>
        <taxon>Moritella</taxon>
    </lineage>
</organism>
<gene>
    <name evidence="2" type="ORF">NVI5450_4427</name>
</gene>
<dbReference type="InterPro" id="IPR012433">
    <property type="entry name" value="Imm11"/>
</dbReference>
<evidence type="ECO:0000313" key="3">
    <source>
        <dbReference type="Proteomes" id="UP000183794"/>
    </source>
</evidence>
<proteinExistence type="predicted"/>
<feature type="domain" description="Immunity MXAN-0049 protein" evidence="1">
    <location>
        <begin position="66"/>
        <end position="199"/>
    </location>
</feature>
<dbReference type="EMBL" id="FPLD01000131">
    <property type="protein sequence ID" value="SGZ16938.1"/>
    <property type="molecule type" value="Genomic_DNA"/>
</dbReference>
<protein>
    <recommendedName>
        <fullName evidence="1">Immunity MXAN-0049 protein domain-containing protein</fullName>
    </recommendedName>
</protein>
<reference evidence="2 3" key="1">
    <citation type="submission" date="2016-11" db="EMBL/GenBank/DDBJ databases">
        <authorList>
            <person name="Jaros S."/>
            <person name="Januszkiewicz K."/>
            <person name="Wedrychowicz H."/>
        </authorList>
    </citation>
    <scope>NUCLEOTIDE SEQUENCE [LARGE SCALE GENOMIC DNA]</scope>
    <source>
        <strain evidence="2">NVI 5450</strain>
    </source>
</reference>
<dbReference type="RefSeq" id="WP_075518520.1">
    <property type="nucleotide sequence ID" value="NZ_FPLD01000131.1"/>
</dbReference>
<dbReference type="AlphaFoldDB" id="A0A1L0AIS2"/>
<dbReference type="OrthoDB" id="5880742at2"/>